<organism evidence="2 3">
    <name type="scientific">Clupea harengus</name>
    <name type="common">Atlantic herring</name>
    <dbReference type="NCBI Taxonomy" id="7950"/>
    <lineage>
        <taxon>Eukaryota</taxon>
        <taxon>Metazoa</taxon>
        <taxon>Chordata</taxon>
        <taxon>Craniata</taxon>
        <taxon>Vertebrata</taxon>
        <taxon>Euteleostomi</taxon>
        <taxon>Actinopterygii</taxon>
        <taxon>Neopterygii</taxon>
        <taxon>Teleostei</taxon>
        <taxon>Clupei</taxon>
        <taxon>Clupeiformes</taxon>
        <taxon>Clupeoidei</taxon>
        <taxon>Clupeidae</taxon>
        <taxon>Clupea</taxon>
    </lineage>
</organism>
<keyword evidence="1 3" id="KW-0812">Transmembrane</keyword>
<accession>A0A6P3WBS4</accession>
<dbReference type="GeneID" id="105910478"/>
<proteinExistence type="predicted"/>
<evidence type="ECO:0000313" key="4">
    <source>
        <dbReference type="RefSeq" id="XP_031438333.1"/>
    </source>
</evidence>
<keyword evidence="2" id="KW-1185">Reference proteome</keyword>
<reference evidence="3 4" key="1">
    <citation type="submission" date="2025-04" db="UniProtKB">
        <authorList>
            <consortium name="RefSeq"/>
        </authorList>
    </citation>
    <scope>IDENTIFICATION</scope>
</reference>
<dbReference type="InterPro" id="IPR019396">
    <property type="entry name" value="TM_Fragile-X-F-assoc"/>
</dbReference>
<dbReference type="Pfam" id="PF10269">
    <property type="entry name" value="Tmemb_185A"/>
    <property type="match status" value="1"/>
</dbReference>
<name>A0A6P3WBS4_CLUHA</name>
<sequence length="133" mass="15218">MRMSLAQRVLLTWLFTLVFLIMLVLKLDGKVHWNWFLVFTPVWVFDGTLVLMLAVRMAGRCQTGRERERAPALRRQAWHLLAVLLKLGFCVALCARLHGLISVMLVYVCAPLWLLLAGALLELGSNIFPSRRD</sequence>
<gene>
    <name evidence="3 4" type="primary">LOC105910478</name>
</gene>
<dbReference type="OrthoDB" id="10258440at2759"/>
<evidence type="ECO:0000256" key="1">
    <source>
        <dbReference type="SAM" id="Phobius"/>
    </source>
</evidence>
<dbReference type="RefSeq" id="XP_031438333.1">
    <property type="nucleotide sequence ID" value="XM_031582473.2"/>
</dbReference>
<dbReference type="PANTHER" id="PTHR13568:SF4">
    <property type="entry name" value="TRANSMEMBRANE PROTEIN 60"/>
    <property type="match status" value="1"/>
</dbReference>
<feature type="transmembrane region" description="Helical" evidence="1">
    <location>
        <begin position="104"/>
        <end position="123"/>
    </location>
</feature>
<dbReference type="RefSeq" id="XP_012694656.1">
    <property type="nucleotide sequence ID" value="XM_012839202.3"/>
</dbReference>
<dbReference type="Proteomes" id="UP000515152">
    <property type="component" value="Chromosome 16"/>
</dbReference>
<dbReference type="GeneTree" id="ENSGT00390000007283"/>
<feature type="transmembrane region" description="Helical" evidence="1">
    <location>
        <begin position="36"/>
        <end position="56"/>
    </location>
</feature>
<evidence type="ECO:0000313" key="3">
    <source>
        <dbReference type="RefSeq" id="XP_012694656.1"/>
    </source>
</evidence>
<keyword evidence="1" id="KW-1133">Transmembrane helix</keyword>
<protein>
    <submittedName>
        <fullName evidence="3 4">Transmembrane protein 60</fullName>
    </submittedName>
</protein>
<evidence type="ECO:0000313" key="2">
    <source>
        <dbReference type="Proteomes" id="UP000515152"/>
    </source>
</evidence>
<dbReference type="PANTHER" id="PTHR13568">
    <property type="entry name" value="FAM11A, B PROTEIN"/>
    <property type="match status" value="1"/>
</dbReference>
<keyword evidence="1" id="KW-0472">Membrane</keyword>
<dbReference type="KEGG" id="char:105910478"/>
<dbReference type="AlphaFoldDB" id="A0A6P3WBS4"/>
<feature type="transmembrane region" description="Helical" evidence="1">
    <location>
        <begin position="77"/>
        <end position="98"/>
    </location>
</feature>